<proteinExistence type="predicted"/>
<dbReference type="SUPFAM" id="SSF54236">
    <property type="entry name" value="Ubiquitin-like"/>
    <property type="match status" value="2"/>
</dbReference>
<dbReference type="InterPro" id="IPR029071">
    <property type="entry name" value="Ubiquitin-like_domsf"/>
</dbReference>
<dbReference type="OrthoDB" id="442921at2759"/>
<dbReference type="InterPro" id="IPR000626">
    <property type="entry name" value="Ubiquitin-like_dom"/>
</dbReference>
<evidence type="ECO:0000313" key="2">
    <source>
        <dbReference type="EMBL" id="GMI70161.1"/>
    </source>
</evidence>
<keyword evidence="3" id="KW-1185">Reference proteome</keyword>
<dbReference type="AlphaFoldDB" id="A0A9W7LNB2"/>
<evidence type="ECO:0000259" key="1">
    <source>
        <dbReference type="PROSITE" id="PS50053"/>
    </source>
</evidence>
<name>A0A9W7LNB2_HIBTR</name>
<dbReference type="Pfam" id="PF11976">
    <property type="entry name" value="Rad60-SLD"/>
    <property type="match status" value="1"/>
</dbReference>
<sequence length="203" mass="23199">MDTNGGQRVTAATESTLITLSSNRKDEKRILLKVQSGSEEAEHLHYWMGRNTPFSKLMLNYIQRLCVPLNSVRFLFDGSALNPYSVPSELQLEDGDSIDVIRRDEYISGSESTLIFLHDVPTISLPHAKYERVIRLEVLGLENDSDFVYLIGINTPLRHLMLDYCDRTAQVFEFMRFRLSFRFSDIDPNKTADDLNMSNGATI</sequence>
<comment type="caution">
    <text evidence="2">The sequence shown here is derived from an EMBL/GenBank/DDBJ whole genome shotgun (WGS) entry which is preliminary data.</text>
</comment>
<dbReference type="Proteomes" id="UP001165190">
    <property type="component" value="Unassembled WGS sequence"/>
</dbReference>
<dbReference type="EMBL" id="BSYR01000008">
    <property type="protein sequence ID" value="GMI70161.1"/>
    <property type="molecule type" value="Genomic_DNA"/>
</dbReference>
<protein>
    <recommendedName>
        <fullName evidence="1">Ubiquitin-like domain-containing protein</fullName>
    </recommendedName>
</protein>
<reference evidence="2" key="1">
    <citation type="submission" date="2023-05" db="EMBL/GenBank/DDBJ databases">
        <title>Genome and transcriptome analyses reveal genes involved in the formation of fine ridges on petal epidermal cells in Hibiscus trionum.</title>
        <authorList>
            <person name="Koshimizu S."/>
            <person name="Masuda S."/>
            <person name="Ishii T."/>
            <person name="Shirasu K."/>
            <person name="Hoshino A."/>
            <person name="Arita M."/>
        </authorList>
    </citation>
    <scope>NUCLEOTIDE SEQUENCE</scope>
    <source>
        <strain evidence="2">Hamamatsu line</strain>
    </source>
</reference>
<accession>A0A9W7LNB2</accession>
<dbReference type="PROSITE" id="PS50053">
    <property type="entry name" value="UBIQUITIN_2"/>
    <property type="match status" value="1"/>
</dbReference>
<dbReference type="Gene3D" id="3.10.20.90">
    <property type="entry name" value="Phosphatidylinositol 3-kinase Catalytic Subunit, Chain A, domain 1"/>
    <property type="match status" value="2"/>
</dbReference>
<organism evidence="2 3">
    <name type="scientific">Hibiscus trionum</name>
    <name type="common">Flower of an hour</name>
    <dbReference type="NCBI Taxonomy" id="183268"/>
    <lineage>
        <taxon>Eukaryota</taxon>
        <taxon>Viridiplantae</taxon>
        <taxon>Streptophyta</taxon>
        <taxon>Embryophyta</taxon>
        <taxon>Tracheophyta</taxon>
        <taxon>Spermatophyta</taxon>
        <taxon>Magnoliopsida</taxon>
        <taxon>eudicotyledons</taxon>
        <taxon>Gunneridae</taxon>
        <taxon>Pentapetalae</taxon>
        <taxon>rosids</taxon>
        <taxon>malvids</taxon>
        <taxon>Malvales</taxon>
        <taxon>Malvaceae</taxon>
        <taxon>Malvoideae</taxon>
        <taxon>Hibiscus</taxon>
    </lineage>
</organism>
<dbReference type="PANTHER" id="PTHR10562">
    <property type="entry name" value="SMALL UBIQUITIN-RELATED MODIFIER"/>
    <property type="match status" value="1"/>
</dbReference>
<feature type="domain" description="Ubiquitin-like" evidence="1">
    <location>
        <begin position="28"/>
        <end position="103"/>
    </location>
</feature>
<dbReference type="InterPro" id="IPR022617">
    <property type="entry name" value="Rad60/SUMO-like_dom"/>
</dbReference>
<evidence type="ECO:0000313" key="3">
    <source>
        <dbReference type="Proteomes" id="UP001165190"/>
    </source>
</evidence>
<gene>
    <name evidence="2" type="ORF">HRI_000685400</name>
</gene>